<proteinExistence type="predicted"/>
<gene>
    <name evidence="1" type="ORF">PGTUg99_023791</name>
</gene>
<accession>A0A5B0R764</accession>
<reference evidence="1 2" key="1">
    <citation type="submission" date="2019-05" db="EMBL/GenBank/DDBJ databases">
        <title>Emergence of the Ug99 lineage of the wheat stem rust pathogen through somatic hybridization.</title>
        <authorList>
            <person name="Li F."/>
            <person name="Upadhyaya N.M."/>
            <person name="Sperschneider J."/>
            <person name="Matny O."/>
            <person name="Nguyen-Phuc H."/>
            <person name="Mago R."/>
            <person name="Raley C."/>
            <person name="Miller M.E."/>
            <person name="Silverstein K.A.T."/>
            <person name="Henningsen E."/>
            <person name="Hirsch C.D."/>
            <person name="Visser B."/>
            <person name="Pretorius Z.A."/>
            <person name="Steffenson B.J."/>
            <person name="Schwessinger B."/>
            <person name="Dodds P.N."/>
            <person name="Figueroa M."/>
        </authorList>
    </citation>
    <scope>NUCLEOTIDE SEQUENCE [LARGE SCALE GENOMIC DNA]</scope>
    <source>
        <strain evidence="1 2">Ug99</strain>
    </source>
</reference>
<dbReference type="Proteomes" id="UP000325313">
    <property type="component" value="Unassembled WGS sequence"/>
</dbReference>
<evidence type="ECO:0000313" key="1">
    <source>
        <dbReference type="EMBL" id="KAA1121188.1"/>
    </source>
</evidence>
<sequence>MSDTGQHQETEAITPAIMAVGPRIRYPIIYLSYQVWVEHRVLFPDGTPSYARRSEEPRTPENWKYHHECITTNNEDVVPIPPCEVPFQHMAFRDFRRCVIEAVGATRSDFDFTRVLRAADAANKLQWRGYRTWPGGPTPRNMNVVRKYRNFAQMATLAALPMRCHLRLFMDDPVQIIGNRSYVGDYLFGLLGLINGS</sequence>
<evidence type="ECO:0000313" key="2">
    <source>
        <dbReference type="Proteomes" id="UP000325313"/>
    </source>
</evidence>
<protein>
    <submittedName>
        <fullName evidence="1">Uncharacterized protein</fullName>
    </submittedName>
</protein>
<dbReference type="AlphaFoldDB" id="A0A5B0R764"/>
<name>A0A5B0R764_PUCGR</name>
<organism evidence="1 2">
    <name type="scientific">Puccinia graminis f. sp. tritici</name>
    <dbReference type="NCBI Taxonomy" id="56615"/>
    <lineage>
        <taxon>Eukaryota</taxon>
        <taxon>Fungi</taxon>
        <taxon>Dikarya</taxon>
        <taxon>Basidiomycota</taxon>
        <taxon>Pucciniomycotina</taxon>
        <taxon>Pucciniomycetes</taxon>
        <taxon>Pucciniales</taxon>
        <taxon>Pucciniaceae</taxon>
        <taxon>Puccinia</taxon>
    </lineage>
</organism>
<comment type="caution">
    <text evidence="1">The sequence shown here is derived from an EMBL/GenBank/DDBJ whole genome shotgun (WGS) entry which is preliminary data.</text>
</comment>
<dbReference type="EMBL" id="VDEP01000239">
    <property type="protein sequence ID" value="KAA1121188.1"/>
    <property type="molecule type" value="Genomic_DNA"/>
</dbReference>